<gene>
    <name evidence="1" type="ORF">Tcan_12658</name>
</gene>
<protein>
    <submittedName>
        <fullName evidence="1">Uncharacterized protein</fullName>
    </submittedName>
</protein>
<dbReference type="EMBL" id="JPKZ01002009">
    <property type="protein sequence ID" value="KHN78866.1"/>
    <property type="molecule type" value="Genomic_DNA"/>
</dbReference>
<reference evidence="1 2" key="1">
    <citation type="submission" date="2014-11" db="EMBL/GenBank/DDBJ databases">
        <title>Genetic blueprint of the zoonotic pathogen Toxocara canis.</title>
        <authorList>
            <person name="Zhu X.-Q."/>
            <person name="Korhonen P.K."/>
            <person name="Cai H."/>
            <person name="Young N.D."/>
            <person name="Nejsum P."/>
            <person name="von Samson-Himmelstjerna G."/>
            <person name="Boag P.R."/>
            <person name="Tan P."/>
            <person name="Li Q."/>
            <person name="Min J."/>
            <person name="Yang Y."/>
            <person name="Wang X."/>
            <person name="Fang X."/>
            <person name="Hall R.S."/>
            <person name="Hofmann A."/>
            <person name="Sternberg P.W."/>
            <person name="Jex A.R."/>
            <person name="Gasser R.B."/>
        </authorList>
    </citation>
    <scope>NUCLEOTIDE SEQUENCE [LARGE SCALE GENOMIC DNA]</scope>
    <source>
        <strain evidence="1">PN_DK_2014</strain>
    </source>
</reference>
<proteinExistence type="predicted"/>
<evidence type="ECO:0000313" key="2">
    <source>
        <dbReference type="Proteomes" id="UP000031036"/>
    </source>
</evidence>
<name>A0A0B2V619_TOXCA</name>
<keyword evidence="2" id="KW-1185">Reference proteome</keyword>
<comment type="caution">
    <text evidence="1">The sequence shown here is derived from an EMBL/GenBank/DDBJ whole genome shotgun (WGS) entry which is preliminary data.</text>
</comment>
<evidence type="ECO:0000313" key="1">
    <source>
        <dbReference type="EMBL" id="KHN78866.1"/>
    </source>
</evidence>
<organism evidence="1 2">
    <name type="scientific">Toxocara canis</name>
    <name type="common">Canine roundworm</name>
    <dbReference type="NCBI Taxonomy" id="6265"/>
    <lineage>
        <taxon>Eukaryota</taxon>
        <taxon>Metazoa</taxon>
        <taxon>Ecdysozoa</taxon>
        <taxon>Nematoda</taxon>
        <taxon>Chromadorea</taxon>
        <taxon>Rhabditida</taxon>
        <taxon>Spirurina</taxon>
        <taxon>Ascaridomorpha</taxon>
        <taxon>Ascaridoidea</taxon>
        <taxon>Toxocaridae</taxon>
        <taxon>Toxocara</taxon>
    </lineage>
</organism>
<dbReference type="Proteomes" id="UP000031036">
    <property type="component" value="Unassembled WGS sequence"/>
</dbReference>
<dbReference type="AlphaFoldDB" id="A0A0B2V619"/>
<sequence>MSTLSRKGTPIQFDIAKHLLRILQLSFANWSLPVNILVVERCLAQTIMTAKNWCYQSPTRIKNQSIIVQRNLEKCTKMADIVRKYGECIVANIGAERRSTKQQITHGHRRMDRLNKPARQLAQATWTSLCTA</sequence>
<accession>A0A0B2V619</accession>